<accession>A0A8T0Q2M6</accession>
<feature type="region of interest" description="Disordered" evidence="1">
    <location>
        <begin position="1"/>
        <end position="52"/>
    </location>
</feature>
<protein>
    <submittedName>
        <fullName evidence="2">Uncharacterized protein</fullName>
    </submittedName>
</protein>
<feature type="compositionally biased region" description="Basic and acidic residues" evidence="1">
    <location>
        <begin position="111"/>
        <end position="124"/>
    </location>
</feature>
<gene>
    <name evidence="2" type="ORF">PVAP13_7NG335424</name>
</gene>
<evidence type="ECO:0000313" key="2">
    <source>
        <dbReference type="EMBL" id="KAG2567585.1"/>
    </source>
</evidence>
<sequence>MRRKNYRASGDECQKQRGGHGAEQLRGQVDGGAAEGDASADEHAERDDRVACPPDASLATATAAASASACAIATATRPPGVPVSLYSFPAKSGDARSPSLVLLQSPNQGELEPRARGENVKRQG</sequence>
<reference evidence="2" key="1">
    <citation type="submission" date="2020-05" db="EMBL/GenBank/DDBJ databases">
        <title>WGS assembly of Panicum virgatum.</title>
        <authorList>
            <person name="Lovell J.T."/>
            <person name="Jenkins J."/>
            <person name="Shu S."/>
            <person name="Juenger T.E."/>
            <person name="Schmutz J."/>
        </authorList>
    </citation>
    <scope>NUCLEOTIDE SEQUENCE</scope>
    <source>
        <strain evidence="2">AP13</strain>
    </source>
</reference>
<name>A0A8T0Q2M6_PANVG</name>
<dbReference type="AlphaFoldDB" id="A0A8T0Q2M6"/>
<keyword evidence="3" id="KW-1185">Reference proteome</keyword>
<evidence type="ECO:0000313" key="3">
    <source>
        <dbReference type="Proteomes" id="UP000823388"/>
    </source>
</evidence>
<feature type="region of interest" description="Disordered" evidence="1">
    <location>
        <begin position="89"/>
        <end position="124"/>
    </location>
</feature>
<dbReference type="EMBL" id="CM029050">
    <property type="protein sequence ID" value="KAG2567585.1"/>
    <property type="molecule type" value="Genomic_DNA"/>
</dbReference>
<organism evidence="2 3">
    <name type="scientific">Panicum virgatum</name>
    <name type="common">Blackwell switchgrass</name>
    <dbReference type="NCBI Taxonomy" id="38727"/>
    <lineage>
        <taxon>Eukaryota</taxon>
        <taxon>Viridiplantae</taxon>
        <taxon>Streptophyta</taxon>
        <taxon>Embryophyta</taxon>
        <taxon>Tracheophyta</taxon>
        <taxon>Spermatophyta</taxon>
        <taxon>Magnoliopsida</taxon>
        <taxon>Liliopsida</taxon>
        <taxon>Poales</taxon>
        <taxon>Poaceae</taxon>
        <taxon>PACMAD clade</taxon>
        <taxon>Panicoideae</taxon>
        <taxon>Panicodae</taxon>
        <taxon>Paniceae</taxon>
        <taxon>Panicinae</taxon>
        <taxon>Panicum</taxon>
        <taxon>Panicum sect. Hiantes</taxon>
    </lineage>
</organism>
<comment type="caution">
    <text evidence="2">The sequence shown here is derived from an EMBL/GenBank/DDBJ whole genome shotgun (WGS) entry which is preliminary data.</text>
</comment>
<dbReference type="Proteomes" id="UP000823388">
    <property type="component" value="Chromosome 7N"/>
</dbReference>
<proteinExistence type="predicted"/>
<feature type="compositionally biased region" description="Basic and acidic residues" evidence="1">
    <location>
        <begin position="40"/>
        <end position="50"/>
    </location>
</feature>
<evidence type="ECO:0000256" key="1">
    <source>
        <dbReference type="SAM" id="MobiDB-lite"/>
    </source>
</evidence>